<proteinExistence type="predicted"/>
<protein>
    <recommendedName>
        <fullName evidence="4">Translation elongation factor EFG/EF2 domain-containing protein</fullName>
    </recommendedName>
</protein>
<dbReference type="InterPro" id="IPR041095">
    <property type="entry name" value="EFG_II"/>
</dbReference>
<keyword evidence="3" id="KW-0342">GTP-binding</keyword>
<dbReference type="InterPro" id="IPR009022">
    <property type="entry name" value="EFG_III"/>
</dbReference>
<name>A0A382UYD9_9ZZZZ</name>
<dbReference type="Pfam" id="PF14492">
    <property type="entry name" value="EFG_III"/>
    <property type="match status" value="1"/>
</dbReference>
<dbReference type="Gene3D" id="2.40.30.10">
    <property type="entry name" value="Translation factors"/>
    <property type="match status" value="1"/>
</dbReference>
<dbReference type="SUPFAM" id="SSF50447">
    <property type="entry name" value="Translation proteins"/>
    <property type="match status" value="1"/>
</dbReference>
<evidence type="ECO:0000256" key="3">
    <source>
        <dbReference type="ARBA" id="ARBA00023134"/>
    </source>
</evidence>
<feature type="non-terminal residue" evidence="5">
    <location>
        <position position="1"/>
    </location>
</feature>
<dbReference type="EMBL" id="UINC01147699">
    <property type="protein sequence ID" value="SVD39177.1"/>
    <property type="molecule type" value="Genomic_DNA"/>
</dbReference>
<feature type="domain" description="Translation elongation factor EFG/EF2" evidence="4">
    <location>
        <begin position="214"/>
        <end position="289"/>
    </location>
</feature>
<dbReference type="Gene3D" id="3.30.230.10">
    <property type="match status" value="1"/>
</dbReference>
<dbReference type="InterPro" id="IPR053905">
    <property type="entry name" value="EF-G-like_DII"/>
</dbReference>
<dbReference type="GO" id="GO:0032790">
    <property type="term" value="P:ribosome disassembly"/>
    <property type="evidence" value="ECO:0007669"/>
    <property type="project" value="TreeGrafter"/>
</dbReference>
<dbReference type="PANTHER" id="PTHR43261:SF1">
    <property type="entry name" value="RIBOSOME-RELEASING FACTOR 2, MITOCHONDRIAL"/>
    <property type="match status" value="1"/>
</dbReference>
<dbReference type="SUPFAM" id="SSF54211">
    <property type="entry name" value="Ribosomal protein S5 domain 2-like"/>
    <property type="match status" value="1"/>
</dbReference>
<dbReference type="GO" id="GO:0006412">
    <property type="term" value="P:translation"/>
    <property type="evidence" value="ECO:0007669"/>
    <property type="project" value="UniProtKB-KW"/>
</dbReference>
<evidence type="ECO:0000259" key="4">
    <source>
        <dbReference type="SMART" id="SM00889"/>
    </source>
</evidence>
<sequence>IGVDLLMSGIIDFLPSPVQREMIIGKNPKDGSDKVCIPDIESSLAAFVFKTVADPYAGKLTLFRVFSGTLKSDSSVYNVTQEASERVGQMYFLQGKKQIPVPEVCAGDIGTVAKMKITTTSDSLSSENNPIQFDTISFPKPVLTKALLPKTRADEEKISNALKRLCEEDPTLIVERNIESHELLISAMGQVHLDVTLARMKRRFGITVDVKTPKIPYRETIRGTIKVQGRHKKQSGGRGQFGDIWIEISPLKKGSGFVFEDNIVGGAIPKTYIPAVKKGVKEAMEQGVV</sequence>
<dbReference type="Pfam" id="PF22042">
    <property type="entry name" value="EF-G_D2"/>
    <property type="match status" value="1"/>
</dbReference>
<organism evidence="5">
    <name type="scientific">marine metagenome</name>
    <dbReference type="NCBI Taxonomy" id="408172"/>
    <lineage>
        <taxon>unclassified sequences</taxon>
        <taxon>metagenomes</taxon>
        <taxon>ecological metagenomes</taxon>
    </lineage>
</organism>
<dbReference type="Gene3D" id="3.30.70.870">
    <property type="entry name" value="Elongation Factor G (Translational Gtpase), domain 3"/>
    <property type="match status" value="1"/>
</dbReference>
<dbReference type="InterPro" id="IPR014721">
    <property type="entry name" value="Ribsml_uS5_D2-typ_fold_subgr"/>
</dbReference>
<evidence type="ECO:0000313" key="5">
    <source>
        <dbReference type="EMBL" id="SVD39177.1"/>
    </source>
</evidence>
<dbReference type="SUPFAM" id="SSF54980">
    <property type="entry name" value="EF-G C-terminal domain-like"/>
    <property type="match status" value="1"/>
</dbReference>
<dbReference type="InterPro" id="IPR020568">
    <property type="entry name" value="Ribosomal_Su5_D2-typ_SF"/>
</dbReference>
<dbReference type="GO" id="GO:0005525">
    <property type="term" value="F:GTP binding"/>
    <property type="evidence" value="ECO:0007669"/>
    <property type="project" value="UniProtKB-KW"/>
</dbReference>
<dbReference type="InterPro" id="IPR005517">
    <property type="entry name" value="Transl_elong_EFG/EF2_IV"/>
</dbReference>
<dbReference type="AlphaFoldDB" id="A0A382UYD9"/>
<accession>A0A382UYD9</accession>
<dbReference type="PANTHER" id="PTHR43261">
    <property type="entry name" value="TRANSLATION ELONGATION FACTOR G-RELATED"/>
    <property type="match status" value="1"/>
</dbReference>
<dbReference type="InterPro" id="IPR035647">
    <property type="entry name" value="EFG_III/V"/>
</dbReference>
<evidence type="ECO:0000256" key="1">
    <source>
        <dbReference type="ARBA" id="ARBA00022741"/>
    </source>
</evidence>
<reference evidence="5" key="1">
    <citation type="submission" date="2018-05" db="EMBL/GenBank/DDBJ databases">
        <authorList>
            <person name="Lanie J.A."/>
            <person name="Ng W.-L."/>
            <person name="Kazmierczak K.M."/>
            <person name="Andrzejewski T.M."/>
            <person name="Davidsen T.M."/>
            <person name="Wayne K.J."/>
            <person name="Tettelin H."/>
            <person name="Glass J.I."/>
            <person name="Rusch D."/>
            <person name="Podicherti R."/>
            <person name="Tsui H.-C.T."/>
            <person name="Winkler M.E."/>
        </authorList>
    </citation>
    <scope>NUCLEOTIDE SEQUENCE</scope>
</reference>
<dbReference type="CDD" id="cd16262">
    <property type="entry name" value="EFG_III"/>
    <property type="match status" value="1"/>
</dbReference>
<dbReference type="CDD" id="cd04088">
    <property type="entry name" value="EFG_mtEFG_II"/>
    <property type="match status" value="1"/>
</dbReference>
<evidence type="ECO:0000256" key="2">
    <source>
        <dbReference type="ARBA" id="ARBA00022917"/>
    </source>
</evidence>
<keyword evidence="1" id="KW-0547">Nucleotide-binding</keyword>
<gene>
    <name evidence="5" type="ORF">METZ01_LOCUS392031</name>
</gene>
<keyword evidence="2" id="KW-0648">Protein biosynthesis</keyword>
<dbReference type="SMART" id="SM00889">
    <property type="entry name" value="EFG_IV"/>
    <property type="match status" value="1"/>
</dbReference>
<feature type="non-terminal residue" evidence="5">
    <location>
        <position position="289"/>
    </location>
</feature>
<dbReference type="Pfam" id="PF03764">
    <property type="entry name" value="EFG_IV"/>
    <property type="match status" value="1"/>
</dbReference>
<dbReference type="InterPro" id="IPR009000">
    <property type="entry name" value="Transl_B-barrel_sf"/>
</dbReference>